<accession>A0A1Y5F1W3</accession>
<protein>
    <recommendedName>
        <fullName evidence="7">peptidoglycan glycosyltransferase</fullName>
        <ecNumber evidence="7">2.4.99.28</ecNumber>
    </recommendedName>
</protein>
<dbReference type="SUPFAM" id="SSF56601">
    <property type="entry name" value="beta-lactamase/transpeptidase-like"/>
    <property type="match status" value="1"/>
</dbReference>
<dbReference type="InterPro" id="IPR036950">
    <property type="entry name" value="PBP_transglycosylase"/>
</dbReference>
<reference evidence="12" key="1">
    <citation type="journal article" date="2017" name="Proc. Natl. Acad. Sci. U.S.A.">
        <title>Simulation of Deepwater Horizon oil plume reveals substrate specialization within a complex community of hydrocarbon-degraders.</title>
        <authorList>
            <person name="Hu P."/>
            <person name="Dubinsky E.A."/>
            <person name="Probst A.J."/>
            <person name="Wang J."/>
            <person name="Sieber C.M.K."/>
            <person name="Tom L.M."/>
            <person name="Gardinali P."/>
            <person name="Banfield J.F."/>
            <person name="Atlas R.M."/>
            <person name="Andersen G.L."/>
        </authorList>
    </citation>
    <scope>NUCLEOTIDE SEQUENCE [LARGE SCALE GENOMIC DNA]</scope>
</reference>
<organism evidence="11 12">
    <name type="scientific">Halobacteriovorax marinus</name>
    <dbReference type="NCBI Taxonomy" id="97084"/>
    <lineage>
        <taxon>Bacteria</taxon>
        <taxon>Pseudomonadati</taxon>
        <taxon>Bdellovibrionota</taxon>
        <taxon>Bacteriovoracia</taxon>
        <taxon>Bacteriovoracales</taxon>
        <taxon>Halobacteriovoraceae</taxon>
        <taxon>Halobacteriovorax</taxon>
    </lineage>
</organism>
<keyword evidence="2" id="KW-0121">Carboxypeptidase</keyword>
<evidence type="ECO:0000259" key="10">
    <source>
        <dbReference type="Pfam" id="PF00912"/>
    </source>
</evidence>
<dbReference type="GO" id="GO:0009252">
    <property type="term" value="P:peptidoglycan biosynthetic process"/>
    <property type="evidence" value="ECO:0007669"/>
    <property type="project" value="TreeGrafter"/>
</dbReference>
<evidence type="ECO:0000256" key="7">
    <source>
        <dbReference type="ARBA" id="ARBA00044770"/>
    </source>
</evidence>
<evidence type="ECO:0000256" key="9">
    <source>
        <dbReference type="SAM" id="Phobius"/>
    </source>
</evidence>
<evidence type="ECO:0000313" key="11">
    <source>
        <dbReference type="EMBL" id="OUR92906.1"/>
    </source>
</evidence>
<dbReference type="GO" id="GO:0006508">
    <property type="term" value="P:proteolysis"/>
    <property type="evidence" value="ECO:0007669"/>
    <property type="project" value="UniProtKB-KW"/>
</dbReference>
<evidence type="ECO:0000256" key="2">
    <source>
        <dbReference type="ARBA" id="ARBA00022645"/>
    </source>
</evidence>
<comment type="caution">
    <text evidence="11">The sequence shown here is derived from an EMBL/GenBank/DDBJ whole genome shotgun (WGS) entry which is preliminary data.</text>
</comment>
<dbReference type="GO" id="GO:0008955">
    <property type="term" value="F:peptidoglycan glycosyltransferase activity"/>
    <property type="evidence" value="ECO:0007669"/>
    <property type="project" value="UniProtKB-EC"/>
</dbReference>
<evidence type="ECO:0000256" key="6">
    <source>
        <dbReference type="ARBA" id="ARBA00023268"/>
    </source>
</evidence>
<keyword evidence="9" id="KW-0812">Transmembrane</keyword>
<dbReference type="InterPro" id="IPR012338">
    <property type="entry name" value="Beta-lactam/transpept-like"/>
</dbReference>
<keyword evidence="5" id="KW-0808">Transferase</keyword>
<keyword evidence="4" id="KW-0328">Glycosyltransferase</keyword>
<keyword evidence="3" id="KW-0378">Hydrolase</keyword>
<proteinExistence type="predicted"/>
<feature type="domain" description="Glycosyl transferase family 51" evidence="10">
    <location>
        <begin position="128"/>
        <end position="295"/>
    </location>
</feature>
<dbReference type="EC" id="2.4.99.28" evidence="7"/>
<dbReference type="PANTHER" id="PTHR32282">
    <property type="entry name" value="BINDING PROTEIN TRANSPEPTIDASE, PUTATIVE-RELATED"/>
    <property type="match status" value="1"/>
</dbReference>
<evidence type="ECO:0000313" key="12">
    <source>
        <dbReference type="Proteomes" id="UP000196531"/>
    </source>
</evidence>
<dbReference type="InterPro" id="IPR023346">
    <property type="entry name" value="Lysozyme-like_dom_sf"/>
</dbReference>
<evidence type="ECO:0000256" key="3">
    <source>
        <dbReference type="ARBA" id="ARBA00022670"/>
    </source>
</evidence>
<dbReference type="Pfam" id="PF00912">
    <property type="entry name" value="Transgly"/>
    <property type="match status" value="1"/>
</dbReference>
<name>A0A1Y5F1W3_9BACT</name>
<comment type="pathway">
    <text evidence="1">Cell wall biogenesis; peptidoglycan biosynthesis.</text>
</comment>
<dbReference type="InterPro" id="IPR050396">
    <property type="entry name" value="Glycosyltr_51/Transpeptidase"/>
</dbReference>
<dbReference type="GO" id="GO:0004180">
    <property type="term" value="F:carboxypeptidase activity"/>
    <property type="evidence" value="ECO:0007669"/>
    <property type="project" value="UniProtKB-KW"/>
</dbReference>
<keyword evidence="9" id="KW-1133">Transmembrane helix</keyword>
<dbReference type="PANTHER" id="PTHR32282:SF33">
    <property type="entry name" value="PEPTIDOGLYCAN GLYCOSYLTRANSFERASE"/>
    <property type="match status" value="1"/>
</dbReference>
<dbReference type="EMBL" id="MAAO01000016">
    <property type="protein sequence ID" value="OUR92906.1"/>
    <property type="molecule type" value="Genomic_DNA"/>
</dbReference>
<evidence type="ECO:0000256" key="8">
    <source>
        <dbReference type="ARBA" id="ARBA00049902"/>
    </source>
</evidence>
<evidence type="ECO:0000256" key="1">
    <source>
        <dbReference type="ARBA" id="ARBA00004752"/>
    </source>
</evidence>
<keyword evidence="3" id="KW-0645">Protease</keyword>
<dbReference type="Gene3D" id="3.40.710.10">
    <property type="entry name" value="DD-peptidase/beta-lactamase superfamily"/>
    <property type="match status" value="2"/>
</dbReference>
<comment type="catalytic activity">
    <reaction evidence="8">
        <text>[GlcNAc-(1-&gt;4)-Mur2Ac(oyl-L-Ala-gamma-D-Glu-L-Lys-D-Ala-D-Ala)](n)-di-trans,octa-cis-undecaprenyl diphosphate + beta-D-GlcNAc-(1-&gt;4)-Mur2Ac(oyl-L-Ala-gamma-D-Glu-L-Lys-D-Ala-D-Ala)-di-trans,octa-cis-undecaprenyl diphosphate = [GlcNAc-(1-&gt;4)-Mur2Ac(oyl-L-Ala-gamma-D-Glu-L-Lys-D-Ala-D-Ala)](n+1)-di-trans,octa-cis-undecaprenyl diphosphate + di-trans,octa-cis-undecaprenyl diphosphate + H(+)</text>
        <dbReference type="Rhea" id="RHEA:23708"/>
        <dbReference type="Rhea" id="RHEA-COMP:9602"/>
        <dbReference type="Rhea" id="RHEA-COMP:9603"/>
        <dbReference type="ChEBI" id="CHEBI:15378"/>
        <dbReference type="ChEBI" id="CHEBI:58405"/>
        <dbReference type="ChEBI" id="CHEBI:60033"/>
        <dbReference type="ChEBI" id="CHEBI:78435"/>
        <dbReference type="EC" id="2.4.99.28"/>
    </reaction>
</comment>
<keyword evidence="9" id="KW-0472">Membrane</keyword>
<gene>
    <name evidence="11" type="ORF">A9Q84_20560</name>
</gene>
<feature type="transmembrane region" description="Helical" evidence="9">
    <location>
        <begin position="12"/>
        <end position="35"/>
    </location>
</feature>
<dbReference type="GO" id="GO:0030288">
    <property type="term" value="C:outer membrane-bounded periplasmic space"/>
    <property type="evidence" value="ECO:0007669"/>
    <property type="project" value="TreeGrafter"/>
</dbReference>
<dbReference type="Proteomes" id="UP000196531">
    <property type="component" value="Unassembled WGS sequence"/>
</dbReference>
<evidence type="ECO:0000256" key="5">
    <source>
        <dbReference type="ARBA" id="ARBA00022679"/>
    </source>
</evidence>
<evidence type="ECO:0000256" key="4">
    <source>
        <dbReference type="ARBA" id="ARBA00022676"/>
    </source>
</evidence>
<sequence>MKGNSSVMVRHIKTILLVICLLTVIMAIAISIFMVQTISDVPVERIRTFDKSIALSSGTSSLDSDTYINKSDLYDFGLFTNSGLSFKENIQLLKETKKIKEYRKGYLTLKKIDLPTLSLNECKRTSCYQRRIPFGNMPSVFWKGLIGIEDSRFLTHFGIDLKSIFRAIATDIVELRLAQGASTLTQQLVKNLFYSNEKSFKRKIKEIIVAVYIETKFSKEEILASYFNEVFWGSFNGIRIKGLYSASIFYFGKKPNEIAPFEAAILISLLKGPYFYSPLNHLDRLIERANIVYNKLIAMQLFSKDVDHKWSHKEWQKWLTHLKNRVMGDRYKPLIYASRVNEISAINSYEQFILIKNTHKVLSDISEKYSDEDLAVKIVIGNLNSKNQYSYYSKWERDKIRAISNERHSVGSSLKPIYYTLMTYLGLKWDDQVSTSPITMNLVSGKWTPRESHVVHDQEVSITRALQESLNRPVVRLAEQYGFKKLETLTKEYIPSLKTPLDQYPSQLLGSIELSVFELFEIYRKLLISECSQVSKGVKKWDETVLNVLSDPRKTTIRKIVSKDLRGLKFFGKTGTSNNGYDNWFVFYDGWNLGVIWTGVDSKRSGKGLRLFGGTTSYRIFQDFLLTRGRRLGELSCEKNEPLSR</sequence>
<dbReference type="InterPro" id="IPR001264">
    <property type="entry name" value="Glyco_trans_51"/>
</dbReference>
<keyword evidence="6" id="KW-0511">Multifunctional enzyme</keyword>
<dbReference type="SUPFAM" id="SSF53955">
    <property type="entry name" value="Lysozyme-like"/>
    <property type="match status" value="1"/>
</dbReference>
<dbReference type="Gene3D" id="1.10.3810.10">
    <property type="entry name" value="Biosynthetic peptidoglycan transglycosylase-like"/>
    <property type="match status" value="1"/>
</dbReference>
<dbReference type="AlphaFoldDB" id="A0A1Y5F1W3"/>